<keyword evidence="3" id="KW-1185">Reference proteome</keyword>
<dbReference type="Gene3D" id="1.25.40.10">
    <property type="entry name" value="Tetratricopeptide repeat domain"/>
    <property type="match status" value="1"/>
</dbReference>
<gene>
    <name evidence="2" type="ORF">MARPO_0014s0070</name>
</gene>
<dbReference type="PANTHER" id="PTHR47682:SF1">
    <property type="entry name" value="TETRATRICOPEPTIDE REPEAT (TPR)-CONTAINING PROTEIN"/>
    <property type="match status" value="1"/>
</dbReference>
<reference evidence="3" key="1">
    <citation type="journal article" date="2017" name="Cell">
        <title>Insights into land plant evolution garnered from the Marchantia polymorpha genome.</title>
        <authorList>
            <person name="Bowman J.L."/>
            <person name="Kohchi T."/>
            <person name="Yamato K.T."/>
            <person name="Jenkins J."/>
            <person name="Shu S."/>
            <person name="Ishizaki K."/>
            <person name="Yamaoka S."/>
            <person name="Nishihama R."/>
            <person name="Nakamura Y."/>
            <person name="Berger F."/>
            <person name="Adam C."/>
            <person name="Aki S.S."/>
            <person name="Althoff F."/>
            <person name="Araki T."/>
            <person name="Arteaga-Vazquez M.A."/>
            <person name="Balasubrmanian S."/>
            <person name="Barry K."/>
            <person name="Bauer D."/>
            <person name="Boehm C.R."/>
            <person name="Briginshaw L."/>
            <person name="Caballero-Perez J."/>
            <person name="Catarino B."/>
            <person name="Chen F."/>
            <person name="Chiyoda S."/>
            <person name="Chovatia M."/>
            <person name="Davies K.M."/>
            <person name="Delmans M."/>
            <person name="Demura T."/>
            <person name="Dierschke T."/>
            <person name="Dolan L."/>
            <person name="Dorantes-Acosta A.E."/>
            <person name="Eklund D.M."/>
            <person name="Florent S.N."/>
            <person name="Flores-Sandoval E."/>
            <person name="Fujiyama A."/>
            <person name="Fukuzawa H."/>
            <person name="Galik B."/>
            <person name="Grimanelli D."/>
            <person name="Grimwood J."/>
            <person name="Grossniklaus U."/>
            <person name="Hamada T."/>
            <person name="Haseloff J."/>
            <person name="Hetherington A.J."/>
            <person name="Higo A."/>
            <person name="Hirakawa Y."/>
            <person name="Hundley H.N."/>
            <person name="Ikeda Y."/>
            <person name="Inoue K."/>
            <person name="Inoue S.I."/>
            <person name="Ishida S."/>
            <person name="Jia Q."/>
            <person name="Kakita M."/>
            <person name="Kanazawa T."/>
            <person name="Kawai Y."/>
            <person name="Kawashima T."/>
            <person name="Kennedy M."/>
            <person name="Kinose K."/>
            <person name="Kinoshita T."/>
            <person name="Kohara Y."/>
            <person name="Koide E."/>
            <person name="Komatsu K."/>
            <person name="Kopischke S."/>
            <person name="Kubo M."/>
            <person name="Kyozuka J."/>
            <person name="Lagercrantz U."/>
            <person name="Lin S.S."/>
            <person name="Lindquist E."/>
            <person name="Lipzen A.M."/>
            <person name="Lu C.W."/>
            <person name="De Luna E."/>
            <person name="Martienssen R.A."/>
            <person name="Minamino N."/>
            <person name="Mizutani M."/>
            <person name="Mizutani M."/>
            <person name="Mochizuki N."/>
            <person name="Monte I."/>
            <person name="Mosher R."/>
            <person name="Nagasaki H."/>
            <person name="Nakagami H."/>
            <person name="Naramoto S."/>
            <person name="Nishitani K."/>
            <person name="Ohtani M."/>
            <person name="Okamoto T."/>
            <person name="Okumura M."/>
            <person name="Phillips J."/>
            <person name="Pollak B."/>
            <person name="Reinders A."/>
            <person name="Rovekamp M."/>
            <person name="Sano R."/>
            <person name="Sawa S."/>
            <person name="Schmid M.W."/>
            <person name="Shirakawa M."/>
            <person name="Solano R."/>
            <person name="Spunde A."/>
            <person name="Suetsugu N."/>
            <person name="Sugano S."/>
            <person name="Sugiyama A."/>
            <person name="Sun R."/>
            <person name="Suzuki Y."/>
            <person name="Takenaka M."/>
            <person name="Takezawa D."/>
            <person name="Tomogane H."/>
            <person name="Tsuzuki M."/>
            <person name="Ueda T."/>
            <person name="Umeda M."/>
            <person name="Ward J.M."/>
            <person name="Watanabe Y."/>
            <person name="Yazaki K."/>
            <person name="Yokoyama R."/>
            <person name="Yoshitake Y."/>
            <person name="Yotsui I."/>
            <person name="Zachgo S."/>
            <person name="Schmutz J."/>
        </authorList>
    </citation>
    <scope>NUCLEOTIDE SEQUENCE [LARGE SCALE GENOMIC DNA]</scope>
    <source>
        <strain evidence="3">Tak-1</strain>
    </source>
</reference>
<dbReference type="SMART" id="SM00028">
    <property type="entry name" value="TPR"/>
    <property type="match status" value="3"/>
</dbReference>
<dbReference type="PANTHER" id="PTHR47682">
    <property type="entry name" value="TETRATRICOPEPTIDE REPEAT (TPR)-CONTAINING PROTEIN"/>
    <property type="match status" value="1"/>
</dbReference>
<dbReference type="PROSITE" id="PS50005">
    <property type="entry name" value="TPR"/>
    <property type="match status" value="1"/>
</dbReference>
<dbReference type="Pfam" id="PF13181">
    <property type="entry name" value="TPR_8"/>
    <property type="match status" value="2"/>
</dbReference>
<accession>A0A2R6XHF2</accession>
<dbReference type="SUPFAM" id="SSF48452">
    <property type="entry name" value="TPR-like"/>
    <property type="match status" value="1"/>
</dbReference>
<dbReference type="EMBL" id="KZ772686">
    <property type="protein sequence ID" value="PTQ45533.1"/>
    <property type="molecule type" value="Genomic_DNA"/>
</dbReference>
<dbReference type="CDD" id="cd02980">
    <property type="entry name" value="TRX_Fd_family"/>
    <property type="match status" value="1"/>
</dbReference>
<feature type="repeat" description="TPR" evidence="1">
    <location>
        <begin position="177"/>
        <end position="210"/>
    </location>
</feature>
<evidence type="ECO:0000313" key="2">
    <source>
        <dbReference type="EMBL" id="PTQ45533.1"/>
    </source>
</evidence>
<dbReference type="Gramene" id="Mp1g11560.1">
    <property type="protein sequence ID" value="Mp1g11560.1.cds1"/>
    <property type="gene ID" value="Mp1g11560"/>
</dbReference>
<dbReference type="AlphaFoldDB" id="A0A2R6XHF2"/>
<evidence type="ECO:0000313" key="3">
    <source>
        <dbReference type="Proteomes" id="UP000244005"/>
    </source>
</evidence>
<dbReference type="SUPFAM" id="SSF52833">
    <property type="entry name" value="Thioredoxin-like"/>
    <property type="match status" value="1"/>
</dbReference>
<dbReference type="Proteomes" id="UP000244005">
    <property type="component" value="Unassembled WGS sequence"/>
</dbReference>
<sequence>MGVRVAGVVGCSQSLRVASNLVLGDSRAHLKVSDIHAPKDSSRARQSRSGTFSWIEQTAPRTLSLPLGIHVRGNERHHEGRVGACEAVGGIAHEIKVCTQKACRKSGSLQTLDVLRSLAPSDVAVDSCGCLGKCGSGPNLVVLPGQLIVSHCSTAAHAARLMDLQCGAADPATNLKALGLKEQGNKCFENGDLARAEKSYSEAIELKPSGGLHFIYGNRSAARLAMGDSDGALEDAAQAAILAPSWSGSHLRKADAFVQRGDFVNAKKSCSRALQLDPALRRSKSLQAKLKQIEESLELQRVNS</sequence>
<dbReference type="InterPro" id="IPR036249">
    <property type="entry name" value="Thioredoxin-like_sf"/>
</dbReference>
<keyword evidence="1" id="KW-0802">TPR repeat</keyword>
<dbReference type="Gene3D" id="3.40.30.10">
    <property type="entry name" value="Glutaredoxin"/>
    <property type="match status" value="1"/>
</dbReference>
<evidence type="ECO:0000256" key="1">
    <source>
        <dbReference type="PROSITE-ProRule" id="PRU00339"/>
    </source>
</evidence>
<organism evidence="2 3">
    <name type="scientific">Marchantia polymorpha</name>
    <name type="common">Common liverwort</name>
    <name type="synonym">Marchantia aquatica</name>
    <dbReference type="NCBI Taxonomy" id="3197"/>
    <lineage>
        <taxon>Eukaryota</taxon>
        <taxon>Viridiplantae</taxon>
        <taxon>Streptophyta</taxon>
        <taxon>Embryophyta</taxon>
        <taxon>Marchantiophyta</taxon>
        <taxon>Marchantiopsida</taxon>
        <taxon>Marchantiidae</taxon>
        <taxon>Marchantiales</taxon>
        <taxon>Marchantiaceae</taxon>
        <taxon>Marchantia</taxon>
    </lineage>
</organism>
<dbReference type="OMA" id="PEAYICQ"/>
<dbReference type="InterPro" id="IPR019734">
    <property type="entry name" value="TPR_rpt"/>
</dbReference>
<name>A0A2R6XHF2_MARPO</name>
<dbReference type="InterPro" id="IPR011990">
    <property type="entry name" value="TPR-like_helical_dom_sf"/>
</dbReference>
<protein>
    <submittedName>
        <fullName evidence="2">Uncharacterized protein</fullName>
    </submittedName>
</protein>
<proteinExistence type="predicted"/>
<dbReference type="OrthoDB" id="2423701at2759"/>